<accession>A0ABY6G483</accession>
<dbReference type="EC" id="2.4.-.-" evidence="3"/>
<dbReference type="Pfam" id="PF13692">
    <property type="entry name" value="Glyco_trans_1_4"/>
    <property type="match status" value="1"/>
</dbReference>
<sequence length="370" mass="40529">MRRLLAFGTFDLDRHPRARVLLEGLSSTWQVASLNRPLGFSTAERVRMLEQPWRLGGFAARLAGRWLQLAAGSLRYRGDRAPDALLVGYMGHFDVLLARLLFPRTVIALDHLIFAAGTARDRRASGRVLHLVLSALDRAALAAADVLIMDTDEHARQLRPRERRRALVVPVGAPARWYRLAQGRHGSRDADAPLSIVFFGLFTPLQGTPVIAAALRRLHDDGVAFRATLIGTGQDAERCREILEGVDEVTWVPWLEGADLAETVADHDVCLGIMGSTPKGLDVVPNKVYQGLAAGCAVVTSDTPPQRRVLGDAVDYAPPGDAAALAAVLARLSREPAARRALQVRGRARADELRGDRLVQDLDDRLRRRG</sequence>
<dbReference type="PANTHER" id="PTHR12526">
    <property type="entry name" value="GLYCOSYLTRANSFERASE"/>
    <property type="match status" value="1"/>
</dbReference>
<gene>
    <name evidence="3" type="ORF">BRM3_05775</name>
</gene>
<evidence type="ECO:0000313" key="4">
    <source>
        <dbReference type="Proteomes" id="UP001164305"/>
    </source>
</evidence>
<dbReference type="EMBL" id="CP107020">
    <property type="protein sequence ID" value="UYG17927.1"/>
    <property type="molecule type" value="Genomic_DNA"/>
</dbReference>
<keyword evidence="4" id="KW-1185">Reference proteome</keyword>
<proteinExistence type="predicted"/>
<dbReference type="GO" id="GO:0016757">
    <property type="term" value="F:glycosyltransferase activity"/>
    <property type="evidence" value="ECO:0007669"/>
    <property type="project" value="UniProtKB-KW"/>
</dbReference>
<dbReference type="PANTHER" id="PTHR12526:SF510">
    <property type="entry name" value="D-INOSITOL 3-PHOSPHATE GLYCOSYLTRANSFERASE"/>
    <property type="match status" value="1"/>
</dbReference>
<keyword evidence="2 3" id="KW-0808">Transferase</keyword>
<protein>
    <submittedName>
        <fullName evidence="3">Glycosyltransferase</fullName>
        <ecNumber evidence="3">2.4.-.-</ecNumber>
    </submittedName>
</protein>
<organism evidence="3 4">
    <name type="scientific">Brachybacterium huguangmaarense</name>
    <dbReference type="NCBI Taxonomy" id="1652028"/>
    <lineage>
        <taxon>Bacteria</taxon>
        <taxon>Bacillati</taxon>
        <taxon>Actinomycetota</taxon>
        <taxon>Actinomycetes</taxon>
        <taxon>Micrococcales</taxon>
        <taxon>Dermabacteraceae</taxon>
        <taxon>Brachybacterium</taxon>
    </lineage>
</organism>
<dbReference type="SUPFAM" id="SSF53756">
    <property type="entry name" value="UDP-Glycosyltransferase/glycogen phosphorylase"/>
    <property type="match status" value="1"/>
</dbReference>
<reference evidence="3" key="1">
    <citation type="submission" date="2022-10" db="EMBL/GenBank/DDBJ databases">
        <title>Whole-Genome Sequencing of Brachybacterium huguangmaarense BRM-3, Isolated from Betula schmidtii.</title>
        <authorList>
            <person name="Haam D."/>
        </authorList>
    </citation>
    <scope>NUCLEOTIDE SEQUENCE</scope>
    <source>
        <strain evidence="3">BRM-3</strain>
    </source>
</reference>
<dbReference type="RefSeq" id="WP_263595134.1">
    <property type="nucleotide sequence ID" value="NZ_CP107020.1"/>
</dbReference>
<evidence type="ECO:0000256" key="2">
    <source>
        <dbReference type="ARBA" id="ARBA00022679"/>
    </source>
</evidence>
<evidence type="ECO:0000256" key="1">
    <source>
        <dbReference type="ARBA" id="ARBA00022676"/>
    </source>
</evidence>
<keyword evidence="1 3" id="KW-0328">Glycosyltransferase</keyword>
<dbReference type="Gene3D" id="3.40.50.2000">
    <property type="entry name" value="Glycogen Phosphorylase B"/>
    <property type="match status" value="1"/>
</dbReference>
<dbReference type="Proteomes" id="UP001164305">
    <property type="component" value="Chromosome"/>
</dbReference>
<name>A0ABY6G483_9MICO</name>
<evidence type="ECO:0000313" key="3">
    <source>
        <dbReference type="EMBL" id="UYG17927.1"/>
    </source>
</evidence>